<comment type="caution">
    <text evidence="2">The sequence shown here is derived from an EMBL/GenBank/DDBJ whole genome shotgun (WGS) entry which is preliminary data.</text>
</comment>
<accession>A0A2U1IVZ5</accession>
<evidence type="ECO:0000313" key="2">
    <source>
        <dbReference type="EMBL" id="PVZ96981.1"/>
    </source>
</evidence>
<feature type="region of interest" description="Disordered" evidence="1">
    <location>
        <begin position="1"/>
        <end position="53"/>
    </location>
</feature>
<reference evidence="2 3" key="1">
    <citation type="journal article" date="2018" name="MBio">
        <title>Comparative Genomics Reveals the Core Gene Toolbox for the Fungus-Insect Symbiosis.</title>
        <authorList>
            <person name="Wang Y."/>
            <person name="Stata M."/>
            <person name="Wang W."/>
            <person name="Stajich J.E."/>
            <person name="White M.M."/>
            <person name="Moncalvo J.M."/>
        </authorList>
    </citation>
    <scope>NUCLEOTIDE SEQUENCE [LARGE SCALE GENOMIC DNA]</scope>
    <source>
        <strain evidence="2 3">AUS-126-30</strain>
    </source>
</reference>
<evidence type="ECO:0000256" key="1">
    <source>
        <dbReference type="SAM" id="MobiDB-lite"/>
    </source>
</evidence>
<name>A0A2U1IVZ5_SMIAN</name>
<proteinExistence type="predicted"/>
<evidence type="ECO:0000313" key="3">
    <source>
        <dbReference type="Proteomes" id="UP000245591"/>
    </source>
</evidence>
<protein>
    <recommendedName>
        <fullName evidence="4">DUF4939 domain-containing protein</fullName>
    </recommendedName>
</protein>
<dbReference type="EMBL" id="MBFU01001047">
    <property type="protein sequence ID" value="PVZ96981.1"/>
    <property type="molecule type" value="Genomic_DNA"/>
</dbReference>
<feature type="compositionally biased region" description="Polar residues" evidence="1">
    <location>
        <begin position="1"/>
        <end position="12"/>
    </location>
</feature>
<evidence type="ECO:0008006" key="4">
    <source>
        <dbReference type="Google" id="ProtNLM"/>
    </source>
</evidence>
<sequence length="149" mass="16752">MSSNTNNPNSKLTPRPFHAPSIPIPTPMNHEFQIPSTSANPETNQQPTQTEEEFEQNLSAFARMTLGFNNPPPEPEYKVETIPFPYSETPLSKATLKLPDAICFDGTPVNYQPFMNSMVLYFWARPEVFKSERNKIVYMGTHLTGTAAA</sequence>
<gene>
    <name evidence="2" type="ORF">BB558_007086</name>
</gene>
<dbReference type="Proteomes" id="UP000245591">
    <property type="component" value="Unassembled WGS sequence"/>
</dbReference>
<organism evidence="2 3">
    <name type="scientific">Smittium angustum</name>
    <dbReference type="NCBI Taxonomy" id="133377"/>
    <lineage>
        <taxon>Eukaryota</taxon>
        <taxon>Fungi</taxon>
        <taxon>Fungi incertae sedis</taxon>
        <taxon>Zoopagomycota</taxon>
        <taxon>Kickxellomycotina</taxon>
        <taxon>Harpellomycetes</taxon>
        <taxon>Harpellales</taxon>
        <taxon>Legeriomycetaceae</taxon>
        <taxon>Smittium</taxon>
    </lineage>
</organism>
<keyword evidence="3" id="KW-1185">Reference proteome</keyword>
<feature type="compositionally biased region" description="Low complexity" evidence="1">
    <location>
        <begin position="40"/>
        <end position="49"/>
    </location>
</feature>
<feature type="non-terminal residue" evidence="2">
    <location>
        <position position="149"/>
    </location>
</feature>
<dbReference type="AlphaFoldDB" id="A0A2U1IVZ5"/>